<organism evidence="1">
    <name type="scientific">Salix viminalis</name>
    <name type="common">Common osier</name>
    <name type="synonym">Basket willow</name>
    <dbReference type="NCBI Taxonomy" id="40686"/>
    <lineage>
        <taxon>Eukaryota</taxon>
        <taxon>Viridiplantae</taxon>
        <taxon>Streptophyta</taxon>
        <taxon>Embryophyta</taxon>
        <taxon>Tracheophyta</taxon>
        <taxon>Spermatophyta</taxon>
        <taxon>Magnoliopsida</taxon>
        <taxon>eudicotyledons</taxon>
        <taxon>Gunneridae</taxon>
        <taxon>Pentapetalae</taxon>
        <taxon>rosids</taxon>
        <taxon>fabids</taxon>
        <taxon>Malpighiales</taxon>
        <taxon>Salicaceae</taxon>
        <taxon>Saliceae</taxon>
        <taxon>Salix</taxon>
    </lineage>
</organism>
<evidence type="ECO:0000313" key="1">
    <source>
        <dbReference type="EMBL" id="VFU42360.1"/>
    </source>
</evidence>
<dbReference type="EMBL" id="CAADRP010001577">
    <property type="protein sequence ID" value="VFU42360.1"/>
    <property type="molecule type" value="Genomic_DNA"/>
</dbReference>
<sequence length="61" mass="7066">MRVVWKKIDGEETTSFPGNYRLLASLGPLHHGKEELKAMEEHDIRSALLLYRRWGVSDAKE</sequence>
<name>A0A6N2LPG0_SALVM</name>
<reference evidence="1" key="1">
    <citation type="submission" date="2019-03" db="EMBL/GenBank/DDBJ databases">
        <authorList>
            <person name="Mank J."/>
            <person name="Almeida P."/>
        </authorList>
    </citation>
    <scope>NUCLEOTIDE SEQUENCE</scope>
    <source>
        <strain evidence="1">78183</strain>
    </source>
</reference>
<accession>A0A6N2LPG0</accession>
<gene>
    <name evidence="1" type="ORF">SVIM_LOCUS253680</name>
</gene>
<proteinExistence type="predicted"/>
<protein>
    <submittedName>
        <fullName evidence="1">Uncharacterized protein</fullName>
    </submittedName>
</protein>
<dbReference type="AlphaFoldDB" id="A0A6N2LPG0"/>